<evidence type="ECO:0000313" key="2">
    <source>
        <dbReference type="EMBL" id="DAD92072.1"/>
    </source>
</evidence>
<dbReference type="InterPro" id="IPR037216">
    <property type="entry name" value="DNA_terminal_Gp3_sf"/>
</dbReference>
<feature type="coiled-coil region" evidence="1">
    <location>
        <begin position="1"/>
        <end position="28"/>
    </location>
</feature>
<name>A0A8S5NCW7_9CAUD</name>
<sequence>MRKSTKDVKRLSNAIASAKRTATRAQNLGQDVVFNDIRSIKDFNDRKEFNKYLKSIERFNKENRYIENRYGVVFNRNDIEKANKLVDKQNKQRKKLARSVGLTKLKETKGGIATGVSVRNALSVLKDDRGGFFEPVHHVNIQSYRYPKQLANRIESLEENTKKKNKKITNLRLNYETALGKHVRGNIITEEEAKEILKDIKSLSDKDFIKWFYQERKALNTFKYLDLSREYTENQMFVNEQLSRALKSDMADVRESLAVFTGRAYVSGGVVKYK</sequence>
<accession>A0A8S5NCW7</accession>
<organism evidence="2">
    <name type="scientific">Podoviridae sp. ctTZV6</name>
    <dbReference type="NCBI Taxonomy" id="2826556"/>
    <lineage>
        <taxon>Viruses</taxon>
        <taxon>Duplodnaviria</taxon>
        <taxon>Heunggongvirae</taxon>
        <taxon>Uroviricota</taxon>
        <taxon>Caudoviricetes</taxon>
    </lineage>
</organism>
<dbReference type="SUPFAM" id="SSF140919">
    <property type="entry name" value="DNA terminal protein"/>
    <property type="match status" value="1"/>
</dbReference>
<keyword evidence="1" id="KW-0175">Coiled coil</keyword>
<protein>
    <submittedName>
        <fullName evidence="2">DNA terminal protein</fullName>
    </submittedName>
</protein>
<evidence type="ECO:0000256" key="1">
    <source>
        <dbReference type="SAM" id="Coils"/>
    </source>
</evidence>
<dbReference type="EMBL" id="BK015127">
    <property type="protein sequence ID" value="DAD92072.1"/>
    <property type="molecule type" value="Genomic_DNA"/>
</dbReference>
<reference evidence="2" key="1">
    <citation type="journal article" date="2021" name="Proc. Natl. Acad. Sci. U.S.A.">
        <title>A Catalog of Tens of Thousands of Viruses from Human Metagenomes Reveals Hidden Associations with Chronic Diseases.</title>
        <authorList>
            <person name="Tisza M.J."/>
            <person name="Buck C.B."/>
        </authorList>
    </citation>
    <scope>NUCLEOTIDE SEQUENCE</scope>
    <source>
        <strain evidence="2">CtTZV6</strain>
    </source>
</reference>
<proteinExistence type="predicted"/>